<evidence type="ECO:0000313" key="7">
    <source>
        <dbReference type="Proteomes" id="UP000594262"/>
    </source>
</evidence>
<dbReference type="PANTHER" id="PTHR13710:SF153">
    <property type="entry name" value="RECQ-LIKE DNA HELICASE BLM"/>
    <property type="match status" value="1"/>
</dbReference>
<keyword evidence="3" id="KW-0413">Isomerase</keyword>
<accession>A0A7M5VCB7</accession>
<dbReference type="OrthoDB" id="5974867at2759"/>
<evidence type="ECO:0000313" key="6">
    <source>
        <dbReference type="EnsemblMetazoa" id="CLYHEMP011596.1"/>
    </source>
</evidence>
<reference evidence="6" key="1">
    <citation type="submission" date="2021-01" db="UniProtKB">
        <authorList>
            <consortium name="EnsemblMetazoa"/>
        </authorList>
    </citation>
    <scope>IDENTIFICATION</scope>
</reference>
<dbReference type="Gene3D" id="3.40.50.300">
    <property type="entry name" value="P-loop containing nucleotide triphosphate hydrolases"/>
    <property type="match status" value="1"/>
</dbReference>
<dbReference type="GO" id="GO:0005524">
    <property type="term" value="F:ATP binding"/>
    <property type="evidence" value="ECO:0007669"/>
    <property type="project" value="InterPro"/>
</dbReference>
<dbReference type="GO" id="GO:0005737">
    <property type="term" value="C:cytoplasm"/>
    <property type="evidence" value="ECO:0007669"/>
    <property type="project" value="TreeGrafter"/>
</dbReference>
<dbReference type="GO" id="GO:0005694">
    <property type="term" value="C:chromosome"/>
    <property type="evidence" value="ECO:0007669"/>
    <property type="project" value="TreeGrafter"/>
</dbReference>
<dbReference type="SUPFAM" id="SSF52540">
    <property type="entry name" value="P-loop containing nucleoside triphosphate hydrolases"/>
    <property type="match status" value="1"/>
</dbReference>
<dbReference type="PANTHER" id="PTHR13710">
    <property type="entry name" value="DNA HELICASE RECQ FAMILY MEMBER"/>
    <property type="match status" value="1"/>
</dbReference>
<dbReference type="GO" id="GO:0043138">
    <property type="term" value="F:3'-5' DNA helicase activity"/>
    <property type="evidence" value="ECO:0007669"/>
    <property type="project" value="TreeGrafter"/>
</dbReference>
<dbReference type="Proteomes" id="UP000594262">
    <property type="component" value="Unplaced"/>
</dbReference>
<dbReference type="GO" id="GO:0009378">
    <property type="term" value="F:four-way junction helicase activity"/>
    <property type="evidence" value="ECO:0007669"/>
    <property type="project" value="TreeGrafter"/>
</dbReference>
<proteinExistence type="inferred from homology"/>
<comment type="similarity">
    <text evidence="1">Belongs to the helicase family. RecQ subfamily.</text>
</comment>
<dbReference type="GO" id="GO:0003677">
    <property type="term" value="F:DNA binding"/>
    <property type="evidence" value="ECO:0007669"/>
    <property type="project" value="UniProtKB-KW"/>
</dbReference>
<feature type="domain" description="DEAD/DEAH-box helicase" evidence="5">
    <location>
        <begin position="21"/>
        <end position="93"/>
    </location>
</feature>
<dbReference type="InterPro" id="IPR027417">
    <property type="entry name" value="P-loop_NTPase"/>
</dbReference>
<dbReference type="GO" id="GO:0000724">
    <property type="term" value="P:double-strand break repair via homologous recombination"/>
    <property type="evidence" value="ECO:0007669"/>
    <property type="project" value="TreeGrafter"/>
</dbReference>
<dbReference type="AlphaFoldDB" id="A0A7M5VCB7"/>
<sequence length="146" mass="16808">MEKESWNDAVCSKFGIEHLKEYQIEAINCLIQQKKDLFVIQPTGSGKSLIFFSLPVIKEGGIVLVISPLTSLIKDQMTKLEAVGIKSVHLMSKFEEEQEVTARGDSADVVEYKKITQLNDWMLMMLKMKRLKLMAYNDESTVYQRW</sequence>
<keyword evidence="7" id="KW-1185">Reference proteome</keyword>
<evidence type="ECO:0000259" key="5">
    <source>
        <dbReference type="Pfam" id="PF00270"/>
    </source>
</evidence>
<evidence type="ECO:0000256" key="1">
    <source>
        <dbReference type="ARBA" id="ARBA00005446"/>
    </source>
</evidence>
<dbReference type="InterPro" id="IPR011545">
    <property type="entry name" value="DEAD/DEAH_box_helicase_dom"/>
</dbReference>
<keyword evidence="4" id="KW-0539">Nucleus</keyword>
<evidence type="ECO:0000256" key="2">
    <source>
        <dbReference type="ARBA" id="ARBA00023125"/>
    </source>
</evidence>
<protein>
    <recommendedName>
        <fullName evidence="5">DEAD/DEAH-box helicase domain-containing protein</fullName>
    </recommendedName>
</protein>
<dbReference type="Pfam" id="PF00270">
    <property type="entry name" value="DEAD"/>
    <property type="match status" value="1"/>
</dbReference>
<keyword evidence="2" id="KW-0238">DNA-binding</keyword>
<dbReference type="EnsemblMetazoa" id="CLYHEMT011596.1">
    <property type="protein sequence ID" value="CLYHEMP011596.1"/>
    <property type="gene ID" value="CLYHEMG011596"/>
</dbReference>
<evidence type="ECO:0000256" key="4">
    <source>
        <dbReference type="ARBA" id="ARBA00023242"/>
    </source>
</evidence>
<organism evidence="6 7">
    <name type="scientific">Clytia hemisphaerica</name>
    <dbReference type="NCBI Taxonomy" id="252671"/>
    <lineage>
        <taxon>Eukaryota</taxon>
        <taxon>Metazoa</taxon>
        <taxon>Cnidaria</taxon>
        <taxon>Hydrozoa</taxon>
        <taxon>Hydroidolina</taxon>
        <taxon>Leptothecata</taxon>
        <taxon>Obeliida</taxon>
        <taxon>Clytiidae</taxon>
        <taxon>Clytia</taxon>
    </lineage>
</organism>
<name>A0A7M5VCB7_9CNID</name>
<evidence type="ECO:0000256" key="3">
    <source>
        <dbReference type="ARBA" id="ARBA00023235"/>
    </source>
</evidence>
<dbReference type="GO" id="GO:0005634">
    <property type="term" value="C:nucleus"/>
    <property type="evidence" value="ECO:0007669"/>
    <property type="project" value="TreeGrafter"/>
</dbReference>